<feature type="signal peptide" evidence="1">
    <location>
        <begin position="1"/>
        <end position="23"/>
    </location>
</feature>
<sequence length="458" mass="49641">MIIMYKKITLSAILSVIAAAANAAEPPTVKLGGRFDTMVGHVRQTGEYRDVIDNNTFQNKGKGNRSAIVNDTKIDINIDGVTDSELKYGGLIRLNADTSKSTANQSGIAEKTMAYIQHDSIGRLEGGNYYGAGGVFEMDTTAALAKAAYGVDGFWSKWASETAYIDLSGVSPFLPFGLTKMDNLSGYKFIVSPNLPSNYSAQYYASAPKLTAYTMPHPTLTIGVSFIPDMDSTGSVATRASRDDGPVDTDRKPIGIAGNRPTFKNIISGGVQFKHNFNQEWNIKAGLVGEIGKAKKFVGTDLLRDLKAYEAGLAIGYQDFVIGGTYGSWMKTGTYKTKLEGTKQGSQYWTLGAAYQYGNLGYSLNFMKSKKAGGLESIGTDVQRRFVEKSFPGAAISPNKSFSDTTYNKFTNISLGVEYKVAPGFMPYAEASRFHFKDANAPKSNQGVVYLIGTRLTF</sequence>
<name>A0A0C1QKS8_9RICK</name>
<dbReference type="SUPFAM" id="SSF56935">
    <property type="entry name" value="Porins"/>
    <property type="match status" value="1"/>
</dbReference>
<comment type="caution">
    <text evidence="2">The sequence shown here is derived from an EMBL/GenBank/DDBJ whole genome shotgun (WGS) entry which is preliminary data.</text>
</comment>
<dbReference type="GO" id="GO:0015288">
    <property type="term" value="F:porin activity"/>
    <property type="evidence" value="ECO:0007669"/>
    <property type="project" value="InterPro"/>
</dbReference>
<proteinExistence type="predicted"/>
<dbReference type="STRING" id="86105.NF27_BK00200"/>
<reference evidence="2 3" key="1">
    <citation type="submission" date="2014-11" db="EMBL/GenBank/DDBJ databases">
        <title>A Rickettsiales Symbiont of Amoebae With Ancient Features.</title>
        <authorList>
            <person name="Schulz F."/>
            <person name="Martijn J."/>
            <person name="Wascher F."/>
            <person name="Kostanjsek R."/>
            <person name="Ettema T.J."/>
            <person name="Horn M."/>
        </authorList>
    </citation>
    <scope>NUCLEOTIDE SEQUENCE [LARGE SCALE GENOMIC DNA]</scope>
    <source>
        <strain evidence="2 3">UWC36</strain>
    </source>
</reference>
<feature type="chain" id="PRO_5002136887" description="Porin domain-containing protein" evidence="1">
    <location>
        <begin position="24"/>
        <end position="458"/>
    </location>
</feature>
<evidence type="ECO:0000313" key="3">
    <source>
        <dbReference type="Proteomes" id="UP000031258"/>
    </source>
</evidence>
<evidence type="ECO:0000256" key="1">
    <source>
        <dbReference type="SAM" id="SignalP"/>
    </source>
</evidence>
<gene>
    <name evidence="2" type="ORF">NF27_BK00200</name>
</gene>
<dbReference type="GO" id="GO:0016020">
    <property type="term" value="C:membrane"/>
    <property type="evidence" value="ECO:0007669"/>
    <property type="project" value="InterPro"/>
</dbReference>
<protein>
    <recommendedName>
        <fullName evidence="4">Porin domain-containing protein</fullName>
    </recommendedName>
</protein>
<dbReference type="AlphaFoldDB" id="A0A0C1QKS8"/>
<dbReference type="Proteomes" id="UP000031258">
    <property type="component" value="Unassembled WGS sequence"/>
</dbReference>
<evidence type="ECO:0008006" key="4">
    <source>
        <dbReference type="Google" id="ProtNLM"/>
    </source>
</evidence>
<dbReference type="Gene3D" id="2.40.160.10">
    <property type="entry name" value="Porin"/>
    <property type="match status" value="1"/>
</dbReference>
<keyword evidence="1" id="KW-0732">Signal</keyword>
<evidence type="ECO:0000313" key="2">
    <source>
        <dbReference type="EMBL" id="KIE06099.1"/>
    </source>
</evidence>
<organism evidence="2 3">
    <name type="scientific">Candidatus Jidaibacter acanthamoebae</name>
    <dbReference type="NCBI Taxonomy" id="86105"/>
    <lineage>
        <taxon>Bacteria</taxon>
        <taxon>Pseudomonadati</taxon>
        <taxon>Pseudomonadota</taxon>
        <taxon>Alphaproteobacteria</taxon>
        <taxon>Rickettsiales</taxon>
        <taxon>Candidatus Midichloriaceae</taxon>
        <taxon>Candidatus Jidaibacter</taxon>
    </lineage>
</organism>
<accession>A0A0C1QKS8</accession>
<keyword evidence="3" id="KW-1185">Reference proteome</keyword>
<dbReference type="InterPro" id="IPR023614">
    <property type="entry name" value="Porin_dom_sf"/>
</dbReference>
<dbReference type="EMBL" id="JSWE01000036">
    <property type="protein sequence ID" value="KIE06099.1"/>
    <property type="molecule type" value="Genomic_DNA"/>
</dbReference>